<sequence length="62" mass="6730">MPDSPNAGAPVRNDSRGRYRFREYHVTTVPDPMALPAFEAVCVIGEARNCGAPQARCTPPTN</sequence>
<protein>
    <submittedName>
        <fullName evidence="1">Uncharacterized protein</fullName>
    </submittedName>
</protein>
<comment type="caution">
    <text evidence="1">The sequence shown here is derived from an EMBL/GenBank/DDBJ whole genome shotgun (WGS) entry which is preliminary data.</text>
</comment>
<keyword evidence="2" id="KW-1185">Reference proteome</keyword>
<dbReference type="Proteomes" id="UP001500418">
    <property type="component" value="Unassembled WGS sequence"/>
</dbReference>
<evidence type="ECO:0000313" key="2">
    <source>
        <dbReference type="Proteomes" id="UP001500418"/>
    </source>
</evidence>
<evidence type="ECO:0000313" key="1">
    <source>
        <dbReference type="EMBL" id="GAA0931981.1"/>
    </source>
</evidence>
<proteinExistence type="predicted"/>
<name>A0ABN1PT75_9ACTN</name>
<dbReference type="EMBL" id="BAAAID010000021">
    <property type="protein sequence ID" value="GAA0931981.1"/>
    <property type="molecule type" value="Genomic_DNA"/>
</dbReference>
<gene>
    <name evidence="1" type="ORF">GCM10009575_037680</name>
</gene>
<accession>A0ABN1PT75</accession>
<reference evidence="1 2" key="1">
    <citation type="journal article" date="2019" name="Int. J. Syst. Evol. Microbiol.">
        <title>The Global Catalogue of Microorganisms (GCM) 10K type strain sequencing project: providing services to taxonomists for standard genome sequencing and annotation.</title>
        <authorList>
            <consortium name="The Broad Institute Genomics Platform"/>
            <consortium name="The Broad Institute Genome Sequencing Center for Infectious Disease"/>
            <person name="Wu L."/>
            <person name="Ma J."/>
        </authorList>
    </citation>
    <scope>NUCLEOTIDE SEQUENCE [LARGE SCALE GENOMIC DNA]</scope>
    <source>
        <strain evidence="1 2">JCM 11444</strain>
    </source>
</reference>
<organism evidence="1 2">
    <name type="scientific">Streptomyces rhizosphaericus</name>
    <dbReference type="NCBI Taxonomy" id="114699"/>
    <lineage>
        <taxon>Bacteria</taxon>
        <taxon>Bacillati</taxon>
        <taxon>Actinomycetota</taxon>
        <taxon>Actinomycetes</taxon>
        <taxon>Kitasatosporales</taxon>
        <taxon>Streptomycetaceae</taxon>
        <taxon>Streptomyces</taxon>
        <taxon>Streptomyces violaceusniger group</taxon>
    </lineage>
</organism>